<name>A0A0D2LAC6_9CHLO</name>
<keyword evidence="3" id="KW-1185">Reference proteome</keyword>
<dbReference type="EMBL" id="KK100792">
    <property type="protein sequence ID" value="KIZ03739.1"/>
    <property type="molecule type" value="Genomic_DNA"/>
</dbReference>
<sequence length="408" mass="43118">MAVTSAEGQQVEYLVLDTDGALAEPAVESYLKRLQEERDAEGAALGRAAGADNAKAEGPDSSGGAVEGEDAWALEPTLLKRMAAVRDAERGVIVQELMYLLCVKRLKDASLTMVTDLGDAAPTGLGAAGRPPNPAAGAGAADAAAPADAGTTAPSARGAMGRRMEELMPLVSLAVADGILGYVGATVTTSMRALAKDTPLSMDRVQAARLYAGMLEFGYFSRALEAECGHRGIPVGDDSEAMVRLADALTEDQLRGMCEVKSADAWYAAVRHIGGLFGLRPNPDLQFDSCALPYRELHATISDIVLEPASSIAEHYSPPGTAKELMQKARRKQDRGWRVDDTETTPDLPEADMVEFGVGPFGALLVEAAVIGCLLWDTEQMVQDEFGYRLEGKLARQEHVGGAHSSDA</sequence>
<protein>
    <submittedName>
        <fullName evidence="2">Uncharacterized protein</fullName>
    </submittedName>
</protein>
<dbReference type="GeneID" id="25737099"/>
<evidence type="ECO:0000313" key="2">
    <source>
        <dbReference type="EMBL" id="KIZ03739.1"/>
    </source>
</evidence>
<organism evidence="2 3">
    <name type="scientific">Monoraphidium neglectum</name>
    <dbReference type="NCBI Taxonomy" id="145388"/>
    <lineage>
        <taxon>Eukaryota</taxon>
        <taxon>Viridiplantae</taxon>
        <taxon>Chlorophyta</taxon>
        <taxon>core chlorophytes</taxon>
        <taxon>Chlorophyceae</taxon>
        <taxon>CS clade</taxon>
        <taxon>Sphaeropleales</taxon>
        <taxon>Selenastraceae</taxon>
        <taxon>Monoraphidium</taxon>
    </lineage>
</organism>
<proteinExistence type="predicted"/>
<dbReference type="AlphaFoldDB" id="A0A0D2LAC6"/>
<dbReference type="OrthoDB" id="539116at2759"/>
<feature type="compositionally biased region" description="Low complexity" evidence="1">
    <location>
        <begin position="42"/>
        <end position="53"/>
    </location>
</feature>
<evidence type="ECO:0000313" key="3">
    <source>
        <dbReference type="Proteomes" id="UP000054498"/>
    </source>
</evidence>
<dbReference type="RefSeq" id="XP_013902758.1">
    <property type="nucleotide sequence ID" value="XM_014047304.1"/>
</dbReference>
<feature type="region of interest" description="Disordered" evidence="1">
    <location>
        <begin position="42"/>
        <end position="69"/>
    </location>
</feature>
<gene>
    <name evidence="2" type="ORF">MNEG_4221</name>
</gene>
<dbReference type="STRING" id="145388.A0A0D2LAC6"/>
<feature type="region of interest" description="Disordered" evidence="1">
    <location>
        <begin position="125"/>
        <end position="156"/>
    </location>
</feature>
<dbReference type="KEGG" id="mng:MNEG_4221"/>
<reference evidence="2 3" key="1">
    <citation type="journal article" date="2013" name="BMC Genomics">
        <title>Reconstruction of the lipid metabolism for the microalga Monoraphidium neglectum from its genome sequence reveals characteristics suitable for biofuel production.</title>
        <authorList>
            <person name="Bogen C."/>
            <person name="Al-Dilaimi A."/>
            <person name="Albersmeier A."/>
            <person name="Wichmann J."/>
            <person name="Grundmann M."/>
            <person name="Rupp O."/>
            <person name="Lauersen K.J."/>
            <person name="Blifernez-Klassen O."/>
            <person name="Kalinowski J."/>
            <person name="Goesmann A."/>
            <person name="Mussgnug J.H."/>
            <person name="Kruse O."/>
        </authorList>
    </citation>
    <scope>NUCLEOTIDE SEQUENCE [LARGE SCALE GENOMIC DNA]</scope>
    <source>
        <strain evidence="2 3">SAG 48.87</strain>
    </source>
</reference>
<feature type="compositionally biased region" description="Low complexity" evidence="1">
    <location>
        <begin position="135"/>
        <end position="156"/>
    </location>
</feature>
<accession>A0A0D2LAC6</accession>
<dbReference type="Proteomes" id="UP000054498">
    <property type="component" value="Unassembled WGS sequence"/>
</dbReference>
<evidence type="ECO:0000256" key="1">
    <source>
        <dbReference type="SAM" id="MobiDB-lite"/>
    </source>
</evidence>